<dbReference type="RefSeq" id="WP_242618085.1">
    <property type="nucleotide sequence ID" value="NZ_SHKW01000001.1"/>
</dbReference>
<keyword evidence="4" id="KW-0378">Hydrolase</keyword>
<evidence type="ECO:0000259" key="7">
    <source>
        <dbReference type="Pfam" id="PF02016"/>
    </source>
</evidence>
<evidence type="ECO:0000256" key="3">
    <source>
        <dbReference type="ARBA" id="ARBA00022670"/>
    </source>
</evidence>
<comment type="caution">
    <text evidence="9">The sequence shown here is derived from an EMBL/GenBank/DDBJ whole genome shotgun (WGS) entry which is preliminary data.</text>
</comment>
<dbReference type="SUPFAM" id="SSF141986">
    <property type="entry name" value="LD-carboxypeptidase A C-terminal domain-like"/>
    <property type="match status" value="1"/>
</dbReference>
<keyword evidence="3" id="KW-0645">Protease</keyword>
<dbReference type="InterPro" id="IPR027478">
    <property type="entry name" value="LdcA_N"/>
</dbReference>
<evidence type="ECO:0000259" key="8">
    <source>
        <dbReference type="Pfam" id="PF17676"/>
    </source>
</evidence>
<gene>
    <name evidence="9" type="ORF">BDD14_4276</name>
</gene>
<evidence type="ECO:0000256" key="5">
    <source>
        <dbReference type="ARBA" id="ARBA00022825"/>
    </source>
</evidence>
<dbReference type="GO" id="GO:0004180">
    <property type="term" value="F:carboxypeptidase activity"/>
    <property type="evidence" value="ECO:0007669"/>
    <property type="project" value="UniProtKB-KW"/>
</dbReference>
<dbReference type="InterPro" id="IPR040921">
    <property type="entry name" value="Peptidase_S66C"/>
</dbReference>
<evidence type="ECO:0000256" key="4">
    <source>
        <dbReference type="ARBA" id="ARBA00022801"/>
    </source>
</evidence>
<dbReference type="Gene3D" id="3.50.30.60">
    <property type="entry name" value="LD-carboxypeptidase A C-terminal domain-like"/>
    <property type="match status" value="1"/>
</dbReference>
<dbReference type="InterPro" id="IPR029062">
    <property type="entry name" value="Class_I_gatase-like"/>
</dbReference>
<evidence type="ECO:0000256" key="1">
    <source>
        <dbReference type="ARBA" id="ARBA00010233"/>
    </source>
</evidence>
<keyword evidence="10" id="KW-1185">Reference proteome</keyword>
<protein>
    <submittedName>
        <fullName evidence="9">Muramoyltetrapeptide carboxypeptidase</fullName>
    </submittedName>
</protein>
<dbReference type="GO" id="GO:0008236">
    <property type="term" value="F:serine-type peptidase activity"/>
    <property type="evidence" value="ECO:0007669"/>
    <property type="project" value="UniProtKB-KW"/>
</dbReference>
<reference evidence="9 10" key="1">
    <citation type="submission" date="2019-02" db="EMBL/GenBank/DDBJ databases">
        <title>Genomic Encyclopedia of Archaeal and Bacterial Type Strains, Phase II (KMG-II): from individual species to whole genera.</title>
        <authorList>
            <person name="Goeker M."/>
        </authorList>
    </citation>
    <scope>NUCLEOTIDE SEQUENCE [LARGE SCALE GENOMIC DNA]</scope>
    <source>
        <strain evidence="9 10">DSM 18101</strain>
    </source>
</reference>
<dbReference type="Gene3D" id="3.40.50.10740">
    <property type="entry name" value="Class I glutamine amidotransferase-like"/>
    <property type="match status" value="1"/>
</dbReference>
<evidence type="ECO:0000256" key="6">
    <source>
        <dbReference type="PIRSR" id="PIRSR028757-1"/>
    </source>
</evidence>
<comment type="similarity">
    <text evidence="1">Belongs to the peptidase S66 family.</text>
</comment>
<dbReference type="EMBL" id="SHKW01000001">
    <property type="protein sequence ID" value="RZU42684.1"/>
    <property type="molecule type" value="Genomic_DNA"/>
</dbReference>
<dbReference type="PIRSF" id="PIRSF028757">
    <property type="entry name" value="LD-carboxypeptidase"/>
    <property type="match status" value="1"/>
</dbReference>
<dbReference type="InterPro" id="IPR027461">
    <property type="entry name" value="Carboxypeptidase_A_C_sf"/>
</dbReference>
<evidence type="ECO:0000313" key="10">
    <source>
        <dbReference type="Proteomes" id="UP000292958"/>
    </source>
</evidence>
<accession>A0A4Q7YYW5</accession>
<keyword evidence="5" id="KW-0720">Serine protease</keyword>
<dbReference type="Proteomes" id="UP000292958">
    <property type="component" value="Unassembled WGS sequence"/>
</dbReference>
<proteinExistence type="inferred from homology"/>
<name>A0A4Q7YYW5_9BACT</name>
<evidence type="ECO:0000313" key="9">
    <source>
        <dbReference type="EMBL" id="RZU42684.1"/>
    </source>
</evidence>
<dbReference type="PANTHER" id="PTHR30237">
    <property type="entry name" value="MURAMOYLTETRAPEPTIDE CARBOXYPEPTIDASE"/>
    <property type="match status" value="1"/>
</dbReference>
<feature type="active site" description="Charge relay system" evidence="6">
    <location>
        <position position="281"/>
    </location>
</feature>
<dbReference type="InterPro" id="IPR003507">
    <property type="entry name" value="S66_fam"/>
</dbReference>
<dbReference type="Pfam" id="PF02016">
    <property type="entry name" value="Peptidase_S66"/>
    <property type="match status" value="1"/>
</dbReference>
<dbReference type="CDD" id="cd07025">
    <property type="entry name" value="Peptidase_S66"/>
    <property type="match status" value="1"/>
</dbReference>
<feature type="domain" description="LD-carboxypeptidase C-terminal" evidence="8">
    <location>
        <begin position="183"/>
        <end position="297"/>
    </location>
</feature>
<dbReference type="SUPFAM" id="SSF52317">
    <property type="entry name" value="Class I glutamine amidotransferase-like"/>
    <property type="match status" value="1"/>
</dbReference>
<dbReference type="PANTHER" id="PTHR30237:SF2">
    <property type="entry name" value="MUREIN TETRAPEPTIDE CARBOXYPEPTIDASE"/>
    <property type="match status" value="1"/>
</dbReference>
<feature type="active site" description="Charge relay system" evidence="6">
    <location>
        <position position="213"/>
    </location>
</feature>
<dbReference type="Pfam" id="PF17676">
    <property type="entry name" value="Peptidase_S66C"/>
    <property type="match status" value="1"/>
</dbReference>
<feature type="active site" description="Nucleophile" evidence="6">
    <location>
        <position position="117"/>
    </location>
</feature>
<dbReference type="AlphaFoldDB" id="A0A4Q7YYW5"/>
<dbReference type="InterPro" id="IPR040449">
    <property type="entry name" value="Peptidase_S66_N"/>
</dbReference>
<organism evidence="9 10">
    <name type="scientific">Edaphobacter modestus</name>
    <dbReference type="NCBI Taxonomy" id="388466"/>
    <lineage>
        <taxon>Bacteria</taxon>
        <taxon>Pseudomonadati</taxon>
        <taxon>Acidobacteriota</taxon>
        <taxon>Terriglobia</taxon>
        <taxon>Terriglobales</taxon>
        <taxon>Acidobacteriaceae</taxon>
        <taxon>Edaphobacter</taxon>
    </lineage>
</organism>
<dbReference type="GO" id="GO:0006508">
    <property type="term" value="P:proteolysis"/>
    <property type="evidence" value="ECO:0007669"/>
    <property type="project" value="UniProtKB-KW"/>
</dbReference>
<keyword evidence="2 9" id="KW-0121">Carboxypeptidase</keyword>
<feature type="domain" description="LD-carboxypeptidase N-terminal" evidence="7">
    <location>
        <begin position="21"/>
        <end position="137"/>
    </location>
</feature>
<evidence type="ECO:0000256" key="2">
    <source>
        <dbReference type="ARBA" id="ARBA00022645"/>
    </source>
</evidence>
<sequence>MSVFEQTFIKPRALRSGATLAVISPASTPKRELVERGIAELEAAGYRTRLGKYAFGGGPLYYAGTWAERLEDIHAAFADDSVDGIICTRGGWGSAELLPHLNADLIRSNPKAFIGYSDHSSLHCWLQNEANLTSFYGPMVAADFAREGGVDPASWRNTFEGASGWSLDSEDGLRVLQPGVADGRLLGGCISILAAGLGTPFAPRLTGSVLFLEDIGTKPYQWDRMLLHLRYSGRLEDVRGIVFGDMTQCADLEEQDLLERAILHGLRGFQGPVAIGLRCGHVDGANRTLPLGVQVQLDLTDGKNPRLTFLEAAVSG</sequence>